<dbReference type="HOGENOM" id="CLU_2542297_0_0_1"/>
<feature type="compositionally biased region" description="Basic and acidic residues" evidence="1">
    <location>
        <begin position="40"/>
        <end position="66"/>
    </location>
</feature>
<accession>G2XXV2</accession>
<protein>
    <submittedName>
        <fullName evidence="2">Uncharacterized protein</fullName>
    </submittedName>
</protein>
<dbReference type="Proteomes" id="UP000008177">
    <property type="component" value="Unplaced contigs"/>
</dbReference>
<evidence type="ECO:0000313" key="3">
    <source>
        <dbReference type="Proteomes" id="UP000008177"/>
    </source>
</evidence>
<evidence type="ECO:0000313" key="2">
    <source>
        <dbReference type="EMBL" id="CCD45289.1"/>
    </source>
</evidence>
<gene>
    <name evidence="2" type="ORF">BofuT4_P119950.1</name>
</gene>
<dbReference type="AlphaFoldDB" id="G2XXV2"/>
<sequence length="83" mass="9592">MKSTPEQFVSKGKPTYRIEVFTPTLLVFAHSRFVQCASTSKDKPHEPQETHEPHARGKSHSHEESTRSMYQDNEIRDILYSTS</sequence>
<feature type="region of interest" description="Disordered" evidence="1">
    <location>
        <begin position="37"/>
        <end position="83"/>
    </location>
</feature>
<organism evidence="2 3">
    <name type="scientific">Botryotinia fuckeliana (strain T4)</name>
    <name type="common">Noble rot fungus</name>
    <name type="synonym">Botrytis cinerea</name>
    <dbReference type="NCBI Taxonomy" id="999810"/>
    <lineage>
        <taxon>Eukaryota</taxon>
        <taxon>Fungi</taxon>
        <taxon>Dikarya</taxon>
        <taxon>Ascomycota</taxon>
        <taxon>Pezizomycotina</taxon>
        <taxon>Leotiomycetes</taxon>
        <taxon>Helotiales</taxon>
        <taxon>Sclerotiniaceae</taxon>
        <taxon>Botrytis</taxon>
    </lineage>
</organism>
<proteinExistence type="predicted"/>
<name>G2XXV2_BOTF4</name>
<evidence type="ECO:0000256" key="1">
    <source>
        <dbReference type="SAM" id="MobiDB-lite"/>
    </source>
</evidence>
<dbReference type="InParanoid" id="G2XXV2"/>
<reference evidence="3" key="1">
    <citation type="journal article" date="2011" name="PLoS Genet.">
        <title>Genomic analysis of the necrotrophic fungal pathogens Sclerotinia sclerotiorum and Botrytis cinerea.</title>
        <authorList>
            <person name="Amselem J."/>
            <person name="Cuomo C.A."/>
            <person name="van Kan J.A."/>
            <person name="Viaud M."/>
            <person name="Benito E.P."/>
            <person name="Couloux A."/>
            <person name="Coutinho P.M."/>
            <person name="de Vries R.P."/>
            <person name="Dyer P.S."/>
            <person name="Fillinger S."/>
            <person name="Fournier E."/>
            <person name="Gout L."/>
            <person name="Hahn M."/>
            <person name="Kohn L."/>
            <person name="Lapalu N."/>
            <person name="Plummer K.M."/>
            <person name="Pradier J.M."/>
            <person name="Quevillon E."/>
            <person name="Sharon A."/>
            <person name="Simon A."/>
            <person name="ten Have A."/>
            <person name="Tudzynski B."/>
            <person name="Tudzynski P."/>
            <person name="Wincker P."/>
            <person name="Andrew M."/>
            <person name="Anthouard V."/>
            <person name="Beever R.E."/>
            <person name="Beffa R."/>
            <person name="Benoit I."/>
            <person name="Bouzid O."/>
            <person name="Brault B."/>
            <person name="Chen Z."/>
            <person name="Choquer M."/>
            <person name="Collemare J."/>
            <person name="Cotton P."/>
            <person name="Danchin E.G."/>
            <person name="Da Silva C."/>
            <person name="Gautier A."/>
            <person name="Giraud C."/>
            <person name="Giraud T."/>
            <person name="Gonzalez C."/>
            <person name="Grossetete S."/>
            <person name="Guldener U."/>
            <person name="Henrissat B."/>
            <person name="Howlett B.J."/>
            <person name="Kodira C."/>
            <person name="Kretschmer M."/>
            <person name="Lappartient A."/>
            <person name="Leroch M."/>
            <person name="Levis C."/>
            <person name="Mauceli E."/>
            <person name="Neuveglise C."/>
            <person name="Oeser B."/>
            <person name="Pearson M."/>
            <person name="Poulain J."/>
            <person name="Poussereau N."/>
            <person name="Quesneville H."/>
            <person name="Rascle C."/>
            <person name="Schumacher J."/>
            <person name="Segurens B."/>
            <person name="Sexton A."/>
            <person name="Silva E."/>
            <person name="Sirven C."/>
            <person name="Soanes D.M."/>
            <person name="Talbot N.J."/>
            <person name="Templeton M."/>
            <person name="Yandava C."/>
            <person name="Yarden O."/>
            <person name="Zeng Q."/>
            <person name="Rollins J.A."/>
            <person name="Lebrun M.H."/>
            <person name="Dickman M."/>
        </authorList>
    </citation>
    <scope>NUCLEOTIDE SEQUENCE [LARGE SCALE GENOMIC DNA]</scope>
    <source>
        <strain evidence="3">T4</strain>
    </source>
</reference>
<dbReference type="EMBL" id="FQ790277">
    <property type="protein sequence ID" value="CCD45289.1"/>
    <property type="molecule type" value="Genomic_DNA"/>
</dbReference>